<evidence type="ECO:0000256" key="1">
    <source>
        <dbReference type="SAM" id="MobiDB-lite"/>
    </source>
</evidence>
<proteinExistence type="predicted"/>
<protein>
    <submittedName>
        <fullName evidence="2">Uncharacterized protein</fullName>
    </submittedName>
</protein>
<dbReference type="AlphaFoldDB" id="A0A6F8SKZ5"/>
<sequence>MGVVFGIECGSTGLGEFIVPSFAIGPPQTLEREPLATGIAGMKHLPYTASAARGLVHQQRDEASLVGVAMLGGDIDRRLERLDPNKSHGTAAGVIGQRTANGARL</sequence>
<reference evidence="3" key="1">
    <citation type="journal article" date="2020" name="Microbiol. Resour. Announc.">
        <title>Complete Genome Sequence of Adlercreutzia sp. Strain 8CFCBH1, a Potent Producer of Equol, Isolated from Healthy Japanese Feces.</title>
        <authorList>
            <person name="Ogata Y."/>
            <person name="Sakamoto M."/>
            <person name="Ohkuma M."/>
            <person name="Hattori M."/>
            <person name="Suda W."/>
        </authorList>
    </citation>
    <scope>NUCLEOTIDE SEQUENCE [LARGE SCALE GENOMIC DNA]</scope>
    <source>
        <strain evidence="3">8CFCBH1</strain>
    </source>
</reference>
<gene>
    <name evidence="2" type="ORF">ADCFC_10390</name>
</gene>
<dbReference type="Proteomes" id="UP000501727">
    <property type="component" value="Chromosome"/>
</dbReference>
<dbReference type="KEGG" id="ahat:ADCFC_11600"/>
<feature type="region of interest" description="Disordered" evidence="1">
    <location>
        <begin position="83"/>
        <end position="105"/>
    </location>
</feature>
<dbReference type="EMBL" id="AP022829">
    <property type="protein sequence ID" value="BCA88541.1"/>
    <property type="molecule type" value="Genomic_DNA"/>
</dbReference>
<reference evidence="3" key="2">
    <citation type="submission" date="2020-03" db="EMBL/GenBank/DDBJ databases">
        <title>Complete Genome Sequence of Adlercreutzia sp. strain 8CFCBH1 Producing Equol, Isolated from Healthy Japanese Feces.</title>
        <authorList>
            <person name="Ogata Y."/>
            <person name="Sakamoto M."/>
            <person name="Ohkuma M."/>
            <person name="Hattori M."/>
            <person name="Suda W."/>
        </authorList>
    </citation>
    <scope>NUCLEOTIDE SEQUENCE [LARGE SCALE GENOMIC DNA]</scope>
    <source>
        <strain evidence="3">8CFCBH1</strain>
    </source>
</reference>
<keyword evidence="3" id="KW-1185">Reference proteome</keyword>
<evidence type="ECO:0000313" key="3">
    <source>
        <dbReference type="Proteomes" id="UP000501727"/>
    </source>
</evidence>
<accession>A0A6F8SKZ5</accession>
<organism evidence="2 3">
    <name type="scientific">Adlercreutzia hattorii</name>
    <dbReference type="NCBI Taxonomy" id="2707299"/>
    <lineage>
        <taxon>Bacteria</taxon>
        <taxon>Bacillati</taxon>
        <taxon>Actinomycetota</taxon>
        <taxon>Coriobacteriia</taxon>
        <taxon>Eggerthellales</taxon>
        <taxon>Eggerthellaceae</taxon>
        <taxon>Adlercreutzia</taxon>
    </lineage>
</organism>
<evidence type="ECO:0000313" key="2">
    <source>
        <dbReference type="EMBL" id="BCA88541.1"/>
    </source>
</evidence>
<name>A0A6F8SKZ5_9ACTN</name>